<keyword evidence="1" id="KW-0732">Signal</keyword>
<feature type="chain" id="PRO_5013695019" evidence="1">
    <location>
        <begin position="34"/>
        <end position="95"/>
    </location>
</feature>
<dbReference type="AlphaFoldDB" id="A0A2G9U0R1"/>
<dbReference type="Proteomes" id="UP000230423">
    <property type="component" value="Unassembled WGS sequence"/>
</dbReference>
<dbReference type="EMBL" id="KZ350491">
    <property type="protein sequence ID" value="PIO63823.1"/>
    <property type="molecule type" value="Genomic_DNA"/>
</dbReference>
<evidence type="ECO:0000313" key="2">
    <source>
        <dbReference type="EMBL" id="PIO63823.1"/>
    </source>
</evidence>
<organism evidence="2 3">
    <name type="scientific">Teladorsagia circumcincta</name>
    <name type="common">Brown stomach worm</name>
    <name type="synonym">Ostertagia circumcincta</name>
    <dbReference type="NCBI Taxonomy" id="45464"/>
    <lineage>
        <taxon>Eukaryota</taxon>
        <taxon>Metazoa</taxon>
        <taxon>Ecdysozoa</taxon>
        <taxon>Nematoda</taxon>
        <taxon>Chromadorea</taxon>
        <taxon>Rhabditida</taxon>
        <taxon>Rhabditina</taxon>
        <taxon>Rhabditomorpha</taxon>
        <taxon>Strongyloidea</taxon>
        <taxon>Trichostrongylidae</taxon>
        <taxon>Teladorsagia</taxon>
    </lineage>
</organism>
<feature type="signal peptide" evidence="1">
    <location>
        <begin position="1"/>
        <end position="33"/>
    </location>
</feature>
<evidence type="ECO:0000313" key="3">
    <source>
        <dbReference type="Proteomes" id="UP000230423"/>
    </source>
</evidence>
<proteinExistence type="predicted"/>
<protein>
    <submittedName>
        <fullName evidence="2">Uncharacterized protein</fullName>
    </submittedName>
</protein>
<evidence type="ECO:0000256" key="1">
    <source>
        <dbReference type="SAM" id="SignalP"/>
    </source>
</evidence>
<accession>A0A2G9U0R1</accession>
<name>A0A2G9U0R1_TELCI</name>
<keyword evidence="3" id="KW-1185">Reference proteome</keyword>
<gene>
    <name evidence="2" type="ORF">TELCIR_14564</name>
</gene>
<reference evidence="2 3" key="1">
    <citation type="submission" date="2015-09" db="EMBL/GenBank/DDBJ databases">
        <title>Draft genome of the parasitic nematode Teladorsagia circumcincta isolate WARC Sus (inbred).</title>
        <authorList>
            <person name="Mitreva M."/>
        </authorList>
    </citation>
    <scope>NUCLEOTIDE SEQUENCE [LARGE SCALE GENOMIC DNA]</scope>
    <source>
        <strain evidence="2 3">S</strain>
    </source>
</reference>
<sequence length="95" mass="10724">MTMSKVHARTMNRLARMTASLILVIAPNASVLADSADRYAIRSHQNVENIWRLPAIGRRLKTLWVLGKKARSRTNTKDVPTGFGPFFFDRTVVVL</sequence>